<comment type="caution">
    <text evidence="7">The sequence shown here is derived from an EMBL/GenBank/DDBJ whole genome shotgun (WGS) entry which is preliminary data.</text>
</comment>
<evidence type="ECO:0000313" key="7">
    <source>
        <dbReference type="EMBL" id="EUA73996.1"/>
    </source>
</evidence>
<name>X8E187_9MYCO</name>
<dbReference type="PIRSF" id="PIRSF017901">
    <property type="entry name" value="GCL"/>
    <property type="match status" value="1"/>
</dbReference>
<evidence type="ECO:0000256" key="5">
    <source>
        <dbReference type="HAMAP-Rule" id="MF_02034"/>
    </source>
</evidence>
<dbReference type="GO" id="GO:0005524">
    <property type="term" value="F:ATP binding"/>
    <property type="evidence" value="ECO:0007669"/>
    <property type="project" value="UniProtKB-UniRule"/>
</dbReference>
<evidence type="ECO:0000313" key="8">
    <source>
        <dbReference type="Proteomes" id="UP000023351"/>
    </source>
</evidence>
<dbReference type="GO" id="GO:0004357">
    <property type="term" value="F:glutamate-cysteine ligase activity"/>
    <property type="evidence" value="ECO:0007669"/>
    <property type="project" value="UniProtKB-UniRule"/>
</dbReference>
<dbReference type="EC" id="6.3.2.2" evidence="5"/>
<keyword evidence="1 5" id="KW-0436">Ligase</keyword>
<dbReference type="AlphaFoldDB" id="X8E187"/>
<organism evidence="7 8">
    <name type="scientific">Mycobacteroides abscessus subsp. bolletii 1513</name>
    <dbReference type="NCBI Taxonomy" id="1299321"/>
    <lineage>
        <taxon>Bacteria</taxon>
        <taxon>Bacillati</taxon>
        <taxon>Actinomycetota</taxon>
        <taxon>Actinomycetes</taxon>
        <taxon>Mycobacteriales</taxon>
        <taxon>Mycobacteriaceae</taxon>
        <taxon>Mycobacteroides</taxon>
        <taxon>Mycobacteroides abscessus</taxon>
    </lineage>
</organism>
<dbReference type="HAMAP" id="MF_02034">
    <property type="entry name" value="EgtA"/>
    <property type="match status" value="1"/>
</dbReference>
<dbReference type="PANTHER" id="PTHR34378">
    <property type="entry name" value="GLUTAMATE--CYSTEINE LIGASE, CHLOROPLASTIC"/>
    <property type="match status" value="1"/>
</dbReference>
<dbReference type="EMBL" id="JAOJ01000001">
    <property type="protein sequence ID" value="EUA73996.1"/>
    <property type="molecule type" value="Genomic_DNA"/>
</dbReference>
<dbReference type="GO" id="GO:0052699">
    <property type="term" value="P:ergothioneine biosynthetic process"/>
    <property type="evidence" value="ECO:0007669"/>
    <property type="project" value="UniProtKB-UniRule"/>
</dbReference>
<dbReference type="UniPathway" id="UPA01014"/>
<keyword evidence="3 5" id="KW-0067">ATP-binding</keyword>
<dbReference type="PATRIC" id="fig|1299321.3.peg.162"/>
<comment type="pathway">
    <text evidence="5">Amino-acid biosynthesis; ergothioneine biosynthesis.</text>
</comment>
<protein>
    <recommendedName>
        <fullName evidence="5">Glutamate--cysteine ligase EgtA</fullName>
        <ecNumber evidence="5">6.3.2.2</ecNumber>
    </recommendedName>
    <alternativeName>
        <fullName evidence="5">Gamma-glutamylcysteine synthase</fullName>
        <shortName evidence="5">GCS</shortName>
        <shortName evidence="5">Gamma-ECS</shortName>
    </alternativeName>
</protein>
<dbReference type="Proteomes" id="UP000023351">
    <property type="component" value="Unassembled WGS sequence"/>
</dbReference>
<dbReference type="InterPro" id="IPR017809">
    <property type="entry name" value="EgtA_Actinobacteria"/>
</dbReference>
<sequence>MATTATEADTGRTLSGHDEAAEHIARQAFADAQVGAVGLELESHTVELTAPHRRITWNRLREVGDSVPDLPGSSAITFEPGGAVELSGPPRSDVWSAISSMRADHEILTAAYRGAGIALASLGTDPLRRPERVNPGARYVAMERHFGAAGYGETALQMMTCTASLQVNVQSGTPRQWRDRFVLAQRIGPTMAALSASSPMLTGRRTGRRNTRQWIWDNLDPRRCAPVEIGVDPTESWVEYALRAPVMLVRNKDGADAVVTHVPFQSWVDGTMPLAGRAPTTEDLDYHLTTLFPPVRPRRWLELRYLDAAPDWWWPALAFTAVAALDDPQVADAAAEIVEPVGNAWGVAARIGLEDPALHAAAHRLVSAACAVAPPELATDMEFLLERVEQGRCPADDFIDNVAEYGVEKAFSGQWDEP</sequence>
<evidence type="ECO:0000256" key="2">
    <source>
        <dbReference type="ARBA" id="ARBA00022741"/>
    </source>
</evidence>
<keyword evidence="2 5" id="KW-0547">Nucleotide-binding</keyword>
<dbReference type="GO" id="GO:0006750">
    <property type="term" value="P:glutathione biosynthetic process"/>
    <property type="evidence" value="ECO:0007669"/>
    <property type="project" value="UniProtKB-UniRule"/>
</dbReference>
<dbReference type="InterPro" id="IPR035434">
    <property type="entry name" value="GCL_bact_plant"/>
</dbReference>
<comment type="similarity">
    <text evidence="5 6">Belongs to the glutamate--cysteine ligase type 2 family. EgtA subfamily.</text>
</comment>
<accession>X8E187</accession>
<dbReference type="Pfam" id="PF04107">
    <property type="entry name" value="GCS2"/>
    <property type="match status" value="1"/>
</dbReference>
<reference evidence="7 8" key="1">
    <citation type="submission" date="2013-12" db="EMBL/GenBank/DDBJ databases">
        <authorList>
            <person name="Zelazny A."/>
            <person name="Olivier K."/>
            <person name="Holland S."/>
            <person name="Lenaerts A."/>
            <person name="Ordway D."/>
            <person name="DeGroote M.A."/>
            <person name="Parker T."/>
            <person name="Sizemore C."/>
            <person name="Tallon L.J."/>
            <person name="Sadzewicz L.K."/>
            <person name="Sengamalay N."/>
            <person name="Fraser C.M."/>
            <person name="Hine E."/>
            <person name="Shefchek K.A."/>
            <person name="Das S.P."/>
            <person name="Tettelin H."/>
        </authorList>
    </citation>
    <scope>NUCLEOTIDE SEQUENCE [LARGE SCALE GENOMIC DNA]</scope>
    <source>
        <strain evidence="7 8">1513</strain>
    </source>
</reference>
<dbReference type="PANTHER" id="PTHR34378:SF1">
    <property type="entry name" value="GLUTAMATE--CYSTEINE LIGASE, CHLOROPLASTIC"/>
    <property type="match status" value="1"/>
</dbReference>
<comment type="function">
    <text evidence="5">Catalyzes the synthesis of gamma-glutamylcysteine (gamma-GC). This compound is used as substrate for the biosynthesis of the low-molecular thiol compound ergothioneine.</text>
</comment>
<comment type="catalytic activity">
    <reaction evidence="4 5 6">
        <text>L-cysteine + L-glutamate + ATP = gamma-L-glutamyl-L-cysteine + ADP + phosphate + H(+)</text>
        <dbReference type="Rhea" id="RHEA:13285"/>
        <dbReference type="ChEBI" id="CHEBI:15378"/>
        <dbReference type="ChEBI" id="CHEBI:29985"/>
        <dbReference type="ChEBI" id="CHEBI:30616"/>
        <dbReference type="ChEBI" id="CHEBI:35235"/>
        <dbReference type="ChEBI" id="CHEBI:43474"/>
        <dbReference type="ChEBI" id="CHEBI:58173"/>
        <dbReference type="ChEBI" id="CHEBI:456216"/>
        <dbReference type="EC" id="6.3.2.2"/>
    </reaction>
</comment>
<proteinExistence type="inferred from homology"/>
<evidence type="ECO:0000256" key="4">
    <source>
        <dbReference type="ARBA" id="ARBA00048819"/>
    </source>
</evidence>
<dbReference type="Gene3D" id="3.30.590.20">
    <property type="match status" value="1"/>
</dbReference>
<evidence type="ECO:0000256" key="6">
    <source>
        <dbReference type="PIRNR" id="PIRNR017901"/>
    </source>
</evidence>
<gene>
    <name evidence="5 7" type="primary">egtA</name>
    <name evidence="7" type="ORF">I540_0175</name>
</gene>
<dbReference type="NCBIfam" id="TIGR03444">
    <property type="entry name" value="EgtA_Cys_ligase"/>
    <property type="match status" value="1"/>
</dbReference>
<evidence type="ECO:0000256" key="3">
    <source>
        <dbReference type="ARBA" id="ARBA00022840"/>
    </source>
</evidence>
<evidence type="ECO:0000256" key="1">
    <source>
        <dbReference type="ARBA" id="ARBA00022598"/>
    </source>
</evidence>
<dbReference type="SUPFAM" id="SSF55931">
    <property type="entry name" value="Glutamine synthetase/guanido kinase"/>
    <property type="match status" value="1"/>
</dbReference>
<dbReference type="InterPro" id="IPR006336">
    <property type="entry name" value="GCS2"/>
</dbReference>
<dbReference type="InterPro" id="IPR014746">
    <property type="entry name" value="Gln_synth/guanido_kin_cat_dom"/>
</dbReference>